<proteinExistence type="predicted"/>
<protein>
    <submittedName>
        <fullName evidence="1">304_t:CDS:1</fullName>
    </submittedName>
</protein>
<organism evidence="1 2">
    <name type="scientific">Cetraspora pellucida</name>
    <dbReference type="NCBI Taxonomy" id="1433469"/>
    <lineage>
        <taxon>Eukaryota</taxon>
        <taxon>Fungi</taxon>
        <taxon>Fungi incertae sedis</taxon>
        <taxon>Mucoromycota</taxon>
        <taxon>Glomeromycotina</taxon>
        <taxon>Glomeromycetes</taxon>
        <taxon>Diversisporales</taxon>
        <taxon>Gigasporaceae</taxon>
        <taxon>Cetraspora</taxon>
    </lineage>
</organism>
<accession>A0ACA9L7U0</accession>
<sequence length="540" mass="62168">MEYQISTSQPTAISSDNEWDLFETSQDVNDFENEQGPNNKQNSDDEWNSESSNESIQDPEYPSTWKFNEQPTVLNVDEITEEIEEIDETSEDGVACVYNVAGMDTEKALEIFDLKNIQYSYKDGTTCESQEDDTSAPTYFIGCENFKNSECGHQYQSLSGCINIEYLKKLFCEHIYYNNGIIEEISDSIRHCYTILPYKNSEVVQGLIQTKSKCPVKFWHYVPEDLENSIQNDLKDIIAEEDILDLTARKLITRTSMQRFLKGVPLLELHPSLNNRSKIEHMIATKCCAEHPYVFAHAFTILQTANTYKKLFEELFTCVEQDCGHSVEFQHIHSHGIGCILADEHYDQALAYEVMNTLEFLEHCEIPGIADWVQDKKQPWILAGLSPAFTKMEQTIWTSTPFTTNAEESAHANINRNGHNLSLLAAINKAKEFDKHQWSSAFTYERTNVTESYQNKSSLQRTTEAVKKTCEGKHSNKTSVHQKSPKKARVTNESINIEEQERLLRIEQEKLAIQKNKNNELEKEIMLRKKLQKLQKLLNS</sequence>
<evidence type="ECO:0000313" key="1">
    <source>
        <dbReference type="EMBL" id="CAG8515864.1"/>
    </source>
</evidence>
<dbReference type="EMBL" id="CAJVPW010002946">
    <property type="protein sequence ID" value="CAG8515864.1"/>
    <property type="molecule type" value="Genomic_DNA"/>
</dbReference>
<dbReference type="Proteomes" id="UP000789366">
    <property type="component" value="Unassembled WGS sequence"/>
</dbReference>
<comment type="caution">
    <text evidence="1">The sequence shown here is derived from an EMBL/GenBank/DDBJ whole genome shotgun (WGS) entry which is preliminary data.</text>
</comment>
<evidence type="ECO:0000313" key="2">
    <source>
        <dbReference type="Proteomes" id="UP000789366"/>
    </source>
</evidence>
<reference evidence="1" key="1">
    <citation type="submission" date="2021-06" db="EMBL/GenBank/DDBJ databases">
        <authorList>
            <person name="Kallberg Y."/>
            <person name="Tangrot J."/>
            <person name="Rosling A."/>
        </authorList>
    </citation>
    <scope>NUCLEOTIDE SEQUENCE</scope>
    <source>
        <strain evidence="1">28 12/20/2015</strain>
    </source>
</reference>
<name>A0ACA9L7U0_9GLOM</name>
<gene>
    <name evidence="1" type="ORF">SPELUC_LOCUS3695</name>
</gene>
<keyword evidence="2" id="KW-1185">Reference proteome</keyword>